<organism evidence="1 2">
    <name type="scientific">Nitrincola lacisaponensis</name>
    <dbReference type="NCBI Taxonomy" id="267850"/>
    <lineage>
        <taxon>Bacteria</taxon>
        <taxon>Pseudomonadati</taxon>
        <taxon>Pseudomonadota</taxon>
        <taxon>Gammaproteobacteria</taxon>
        <taxon>Oceanospirillales</taxon>
        <taxon>Oceanospirillaceae</taxon>
        <taxon>Nitrincola</taxon>
    </lineage>
</organism>
<dbReference type="EC" id="2.1.2.9" evidence="1"/>
<dbReference type="SUPFAM" id="SSF53328">
    <property type="entry name" value="Formyltransferase"/>
    <property type="match status" value="1"/>
</dbReference>
<proteinExistence type="predicted"/>
<sequence length="217" mass="24762">MDANNRVTILVDNDSWILPYALELEKALRQAGIEADLVRSPEGIHEGWVCFLIGCVHIVKDQYLRRNKHNLVVHESDLPKGRGFAPMAWQILEGANTIPVCLLEASPGEPDAGNIWLKDHITLTGDEMLPAWRQLQGEKTLELCLRFIDEYSSLNPLQQVGEPTWYRRRTPADSELDPEKSLRDQFNLLRIVDNDRYPAFFRVGEKKIIVKLSDSSS</sequence>
<dbReference type="InterPro" id="IPR036477">
    <property type="entry name" value="Formyl_transf_N_sf"/>
</dbReference>
<dbReference type="GO" id="GO:0004479">
    <property type="term" value="F:methionyl-tRNA formyltransferase activity"/>
    <property type="evidence" value="ECO:0007669"/>
    <property type="project" value="UniProtKB-EC"/>
</dbReference>
<keyword evidence="2" id="KW-1185">Reference proteome</keyword>
<dbReference type="Gene3D" id="3.40.50.170">
    <property type="entry name" value="Formyl transferase, N-terminal domain"/>
    <property type="match status" value="1"/>
</dbReference>
<dbReference type="STRING" id="267850.ADINL_0226"/>
<accession>A0A063Y490</accession>
<dbReference type="OrthoDB" id="9802815at2"/>
<comment type="caution">
    <text evidence="1">The sequence shown here is derived from an EMBL/GenBank/DDBJ whole genome shotgun (WGS) entry which is preliminary data.</text>
</comment>
<dbReference type="AlphaFoldDB" id="A0A063Y490"/>
<dbReference type="Proteomes" id="UP000027318">
    <property type="component" value="Unassembled WGS sequence"/>
</dbReference>
<dbReference type="EMBL" id="JMSZ01000007">
    <property type="protein sequence ID" value="KDE41153.1"/>
    <property type="molecule type" value="Genomic_DNA"/>
</dbReference>
<reference evidence="1 2" key="1">
    <citation type="journal article" date="2005" name="Int. J. Syst. Evol. Microbiol.">
        <title>Nitrincola lacisaponensis gen. nov., sp. nov., a novel alkaliphilic bacterium isolated from an alkaline, saline lake.</title>
        <authorList>
            <person name="Dimitriu P.A."/>
            <person name="Shukla S.K."/>
            <person name="Conradt J."/>
            <person name="Marquez M.C."/>
            <person name="Ventosa A."/>
            <person name="Maglia A."/>
            <person name="Peyton B.M."/>
            <person name="Pinkart H.C."/>
            <person name="Mormile M.R."/>
        </authorList>
    </citation>
    <scope>NUCLEOTIDE SEQUENCE [LARGE SCALE GENOMIC DNA]</scope>
    <source>
        <strain evidence="1 2">4CA</strain>
    </source>
</reference>
<name>A0A063Y490_9GAMM</name>
<dbReference type="RefSeq" id="WP_036542846.1">
    <property type="nucleotide sequence ID" value="NZ_JMSZ01000007.1"/>
</dbReference>
<keyword evidence="1" id="KW-0808">Transferase</keyword>
<protein>
    <submittedName>
        <fullName evidence="1">Methionyl-tRNA formyltransferase</fullName>
        <ecNumber evidence="1">2.1.2.9</ecNumber>
    </submittedName>
</protein>
<evidence type="ECO:0000313" key="2">
    <source>
        <dbReference type="Proteomes" id="UP000027318"/>
    </source>
</evidence>
<gene>
    <name evidence="1" type="ORF">ADINL_0226</name>
</gene>
<evidence type="ECO:0000313" key="1">
    <source>
        <dbReference type="EMBL" id="KDE41153.1"/>
    </source>
</evidence>
<dbReference type="PATRIC" id="fig|267850.7.peg.222"/>
<dbReference type="Gene3D" id="3.10.25.20">
    <property type="match status" value="1"/>
</dbReference>